<keyword evidence="2" id="KW-1185">Reference proteome</keyword>
<organism evidence="1 2">
    <name type="scientific">Claviceps pusilla</name>
    <dbReference type="NCBI Taxonomy" id="123648"/>
    <lineage>
        <taxon>Eukaryota</taxon>
        <taxon>Fungi</taxon>
        <taxon>Dikarya</taxon>
        <taxon>Ascomycota</taxon>
        <taxon>Pezizomycotina</taxon>
        <taxon>Sordariomycetes</taxon>
        <taxon>Hypocreomycetidae</taxon>
        <taxon>Hypocreales</taxon>
        <taxon>Clavicipitaceae</taxon>
        <taxon>Claviceps</taxon>
    </lineage>
</organism>
<accession>A0A9P7N467</accession>
<name>A0A9P7N467_9HYPO</name>
<reference evidence="1" key="1">
    <citation type="journal article" date="2020" name="bioRxiv">
        <title>Whole genome comparisons of ergot fungi reveals the divergence and evolution of species within the genus Claviceps are the result of varying mechanisms driving genome evolution and host range expansion.</title>
        <authorList>
            <person name="Wyka S.A."/>
            <person name="Mondo S.J."/>
            <person name="Liu M."/>
            <person name="Dettman J."/>
            <person name="Nalam V."/>
            <person name="Broders K.D."/>
        </authorList>
    </citation>
    <scope>NUCLEOTIDE SEQUENCE</scope>
    <source>
        <strain evidence="1">CCC 602</strain>
    </source>
</reference>
<evidence type="ECO:0000313" key="1">
    <source>
        <dbReference type="EMBL" id="KAG5989509.1"/>
    </source>
</evidence>
<protein>
    <submittedName>
        <fullName evidence="1">Uncharacterized protein</fullName>
    </submittedName>
</protein>
<evidence type="ECO:0000313" key="2">
    <source>
        <dbReference type="Proteomes" id="UP000748025"/>
    </source>
</evidence>
<gene>
    <name evidence="1" type="ORF">E4U43_004484</name>
</gene>
<sequence length="143" mass="15750">MPPVEVMVRPYVVILIPCAEVPSRLPEPAGPAHRHLECLQSRPLHFNVLISMIASSPPASLSTQLWCHLLSSLGPFASPSHPFSAHLYIPLLRPLTPVLAPQTDDNLVHNFCYPTNIETATTTTTIEPRSSRPRSIRFSDIGV</sequence>
<dbReference type="Proteomes" id="UP000748025">
    <property type="component" value="Unassembled WGS sequence"/>
</dbReference>
<comment type="caution">
    <text evidence="1">The sequence shown here is derived from an EMBL/GenBank/DDBJ whole genome shotgun (WGS) entry which is preliminary data.</text>
</comment>
<proteinExistence type="predicted"/>
<dbReference type="EMBL" id="SRPW01002916">
    <property type="protein sequence ID" value="KAG5989509.1"/>
    <property type="molecule type" value="Genomic_DNA"/>
</dbReference>
<dbReference type="AlphaFoldDB" id="A0A9P7N467"/>